<dbReference type="CAZy" id="GH15">
    <property type="family name" value="Glycoside Hydrolase Family 15"/>
</dbReference>
<evidence type="ECO:0000256" key="6">
    <source>
        <dbReference type="ARBA" id="ARBA00023277"/>
    </source>
</evidence>
<evidence type="ECO:0000256" key="1">
    <source>
        <dbReference type="ARBA" id="ARBA00001576"/>
    </source>
</evidence>
<evidence type="ECO:0000256" key="9">
    <source>
        <dbReference type="ARBA" id="ARBA00031637"/>
    </source>
</evidence>
<dbReference type="STRING" id="648757.Rvan_1210"/>
<dbReference type="OrthoDB" id="3902805at2"/>
<evidence type="ECO:0000313" key="15">
    <source>
        <dbReference type="Proteomes" id="UP000001399"/>
    </source>
</evidence>
<evidence type="ECO:0000256" key="4">
    <source>
        <dbReference type="ARBA" id="ARBA00019905"/>
    </source>
</evidence>
<dbReference type="RefSeq" id="WP_013418883.1">
    <property type="nucleotide sequence ID" value="NC_014664.1"/>
</dbReference>
<protein>
    <recommendedName>
        <fullName evidence="4">Trehalase</fullName>
        <ecNumber evidence="3">3.2.1.28</ecNumber>
    </recommendedName>
    <alternativeName>
        <fullName evidence="8">Alpha,alpha-trehalase</fullName>
    </alternativeName>
    <alternativeName>
        <fullName evidence="9">Alpha,alpha-trehalose glucohydrolase</fullName>
    </alternativeName>
</protein>
<dbReference type="InterPro" id="IPR011613">
    <property type="entry name" value="GH15-like"/>
</dbReference>
<dbReference type="Pfam" id="PF19291">
    <property type="entry name" value="TREH_N"/>
    <property type="match status" value="1"/>
</dbReference>
<keyword evidence="15" id="KW-1185">Reference proteome</keyword>
<dbReference type="FunFam" id="1.50.10.10:FF:000005">
    <property type="entry name" value="Glycosyl hydrolase, glucoamylase"/>
    <property type="match status" value="1"/>
</dbReference>
<comment type="similarity">
    <text evidence="2">Belongs to the glycosyl hydrolase 15 family.</text>
</comment>
<dbReference type="PANTHER" id="PTHR31616:SF0">
    <property type="entry name" value="GLUCAN 1,4-ALPHA-GLUCOSIDASE"/>
    <property type="match status" value="1"/>
</dbReference>
<dbReference type="Pfam" id="PF00723">
    <property type="entry name" value="Glyco_hydro_15"/>
    <property type="match status" value="1"/>
</dbReference>
<dbReference type="eggNOG" id="COG3387">
    <property type="taxonomic scope" value="Bacteria"/>
</dbReference>
<evidence type="ECO:0000256" key="2">
    <source>
        <dbReference type="ARBA" id="ARBA00006188"/>
    </source>
</evidence>
<comment type="catalytic activity">
    <reaction evidence="1">
        <text>alpha,alpha-trehalose + H2O = alpha-D-glucose + beta-D-glucose</text>
        <dbReference type="Rhea" id="RHEA:32675"/>
        <dbReference type="ChEBI" id="CHEBI:15377"/>
        <dbReference type="ChEBI" id="CHEBI:15903"/>
        <dbReference type="ChEBI" id="CHEBI:16551"/>
        <dbReference type="ChEBI" id="CHEBI:17925"/>
        <dbReference type="EC" id="3.2.1.28"/>
    </reaction>
</comment>
<dbReference type="PANTHER" id="PTHR31616">
    <property type="entry name" value="TREHALASE"/>
    <property type="match status" value="1"/>
</dbReference>
<evidence type="ECO:0000256" key="3">
    <source>
        <dbReference type="ARBA" id="ARBA00012757"/>
    </source>
</evidence>
<evidence type="ECO:0000259" key="12">
    <source>
        <dbReference type="Pfam" id="PF00723"/>
    </source>
</evidence>
<sequence>MTKRIEDYALLGDCESAALIGFDGTIEWLCWPRFDSGAVFASLLGDDDNGCWRLAAKDEKSRRRAYREGTLILDTVIETATGSALVIDFMPLGPGNTRRLVRIVEGLTGEVDMETGFRLRFDYGLIVPWITRVDGDGFEAIAGPDKAVLTSGAPIAAEGGRLFGSFTVKAGDKVPFVLAHGASYQPVPPAIDPFKALDQTETAWREWTGQCIYDGPHAEIVRRSLIALKGLTYQPTGAIVAAPTTSLPEAIGGERNWDYRFCWLRDATFTLLALMNTGFRFEAEEWRTWLMRAVAGSAQQVQIVYGIAGERHLVESTIPWLPGFRNSRPVRIGNAAAGQLQLDIFGEVMDALYQSSKCGLEPTGEAWHLQRNLVEYLERIWRLPDEGLWEVRGGARHFVHSKVMAWVAFDRAVKSVERFGVEGPVERWRVARDEIHAQVCAEGYDGTVGAFVQSYGSTALDASALLIPIVGFLPPCDPRVQSTVRAIGDHLRSGRLIRRYDTKRTDDGLDGGEGAFLACSFWYADNFVLQGRLAEAEDYFDYLVTLGNDVGLFAEEYDEARGRMLGNFPQAFSHVALVNTACNLAAARKPFEERAGATLRDAP</sequence>
<proteinExistence type="inferred from homology"/>
<dbReference type="GO" id="GO:0005993">
    <property type="term" value="P:trehalose catabolic process"/>
    <property type="evidence" value="ECO:0007669"/>
    <property type="project" value="UniProtKB-ARBA"/>
</dbReference>
<evidence type="ECO:0000256" key="8">
    <source>
        <dbReference type="ARBA" id="ARBA00030473"/>
    </source>
</evidence>
<dbReference type="AlphaFoldDB" id="E3I4G4"/>
<accession>E3I4G4</accession>
<dbReference type="HOGENOM" id="CLU_010399_2_0_5"/>
<evidence type="ECO:0000256" key="5">
    <source>
        <dbReference type="ARBA" id="ARBA00022801"/>
    </source>
</evidence>
<evidence type="ECO:0000256" key="11">
    <source>
        <dbReference type="ARBA" id="ARBA00060615"/>
    </source>
</evidence>
<feature type="domain" description="Trehalase-like N-terminal" evidence="13">
    <location>
        <begin position="3"/>
        <end position="151"/>
    </location>
</feature>
<keyword evidence="6" id="KW-0119">Carbohydrate metabolism</keyword>
<name>E3I4G4_RHOVT</name>
<dbReference type="KEGG" id="rva:Rvan_1210"/>
<comment type="pathway">
    <text evidence="11">Glycan degradation; trehalose degradation; D-glucose from alpha,alpha-trehalose: step 1/1.</text>
</comment>
<keyword evidence="5 14" id="KW-0378">Hydrolase</keyword>
<dbReference type="SUPFAM" id="SSF48208">
    <property type="entry name" value="Six-hairpin glycosidases"/>
    <property type="match status" value="1"/>
</dbReference>
<dbReference type="Gene3D" id="1.50.10.10">
    <property type="match status" value="1"/>
</dbReference>
<dbReference type="EMBL" id="CP002292">
    <property type="protein sequence ID" value="ADP70479.1"/>
    <property type="molecule type" value="Genomic_DNA"/>
</dbReference>
<evidence type="ECO:0000313" key="14">
    <source>
        <dbReference type="EMBL" id="ADP70479.1"/>
    </source>
</evidence>
<feature type="domain" description="GH15-like" evidence="12">
    <location>
        <begin position="216"/>
        <end position="581"/>
    </location>
</feature>
<keyword evidence="7" id="KW-0326">Glycosidase</keyword>
<dbReference type="InterPro" id="IPR008928">
    <property type="entry name" value="6-hairpin_glycosidase_sf"/>
</dbReference>
<evidence type="ECO:0000256" key="10">
    <source>
        <dbReference type="ARBA" id="ARBA00053030"/>
    </source>
</evidence>
<reference evidence="15" key="1">
    <citation type="journal article" date="2011" name="J. Bacteriol.">
        <title>Genome sequences of eight morphologically diverse alphaproteobacteria.</title>
        <authorList>
            <consortium name="US DOE Joint Genome Institute"/>
            <person name="Brown P.J."/>
            <person name="Kysela D.T."/>
            <person name="Buechlein A."/>
            <person name="Hemmerich C."/>
            <person name="Brun Y.V."/>
        </authorList>
    </citation>
    <scope>NUCLEOTIDE SEQUENCE [LARGE SCALE GENOMIC DNA]</scope>
    <source>
        <strain evidence="15">ATCC 17100 / ATH 3.1.1 / DSM 162 / LMG 4299</strain>
    </source>
</reference>
<dbReference type="Proteomes" id="UP000001399">
    <property type="component" value="Chromosome"/>
</dbReference>
<organism evidence="14 15">
    <name type="scientific">Rhodomicrobium vannielii (strain ATCC 17100 / DSM 162 / LMG 4299 / NCIMB 10020 / ATH 3.1.1)</name>
    <dbReference type="NCBI Taxonomy" id="648757"/>
    <lineage>
        <taxon>Bacteria</taxon>
        <taxon>Pseudomonadati</taxon>
        <taxon>Pseudomonadota</taxon>
        <taxon>Alphaproteobacteria</taxon>
        <taxon>Hyphomicrobiales</taxon>
        <taxon>Hyphomicrobiaceae</taxon>
        <taxon>Rhodomicrobium</taxon>
    </lineage>
</organism>
<comment type="cofactor">
    <cofactor evidence="10">
        <name>phosphate</name>
        <dbReference type="ChEBI" id="CHEBI:43474"/>
    </cofactor>
</comment>
<evidence type="ECO:0000256" key="7">
    <source>
        <dbReference type="ARBA" id="ARBA00023295"/>
    </source>
</evidence>
<dbReference type="GO" id="GO:0004555">
    <property type="term" value="F:alpha,alpha-trehalase activity"/>
    <property type="evidence" value="ECO:0007669"/>
    <property type="project" value="UniProtKB-EC"/>
</dbReference>
<dbReference type="EC" id="3.2.1.28" evidence="3"/>
<evidence type="ECO:0000259" key="13">
    <source>
        <dbReference type="Pfam" id="PF19291"/>
    </source>
</evidence>
<dbReference type="InterPro" id="IPR012341">
    <property type="entry name" value="6hp_glycosidase-like_sf"/>
</dbReference>
<dbReference type="InterPro" id="IPR045582">
    <property type="entry name" value="Trehalase-like_N"/>
</dbReference>
<gene>
    <name evidence="14" type="ordered locus">Rvan_1210</name>
</gene>